<evidence type="ECO:0000256" key="1">
    <source>
        <dbReference type="ARBA" id="ARBA00006091"/>
    </source>
</evidence>
<comment type="caution">
    <text evidence="4">The sequence shown here is derived from an EMBL/GenBank/DDBJ whole genome shotgun (WGS) entry which is preliminary data.</text>
</comment>
<dbReference type="InterPro" id="IPR018593">
    <property type="entry name" value="tRNA-endonuc_su_Sen15"/>
</dbReference>
<reference evidence="4 5" key="1">
    <citation type="submission" date="2016-06" db="EMBL/GenBank/DDBJ databases">
        <title>Evolution of pathogenesis and genome organization in the Tremellales.</title>
        <authorList>
            <person name="Cuomo C."/>
            <person name="Litvintseva A."/>
            <person name="Heitman J."/>
            <person name="Chen Y."/>
            <person name="Sun S."/>
            <person name="Springer D."/>
            <person name="Dromer F."/>
            <person name="Young S."/>
            <person name="Zeng Q."/>
            <person name="Chapman S."/>
            <person name="Gujja S."/>
            <person name="Saif S."/>
            <person name="Birren B."/>
        </authorList>
    </citation>
    <scope>NUCLEOTIDE SEQUENCE [LARGE SCALE GENOMIC DNA]</scope>
    <source>
        <strain evidence="4 5">ATCC 28783</strain>
    </source>
</reference>
<gene>
    <name evidence="4" type="ORF">M231_06145</name>
</gene>
<dbReference type="Proteomes" id="UP000289152">
    <property type="component" value="Unassembled WGS sequence"/>
</dbReference>
<dbReference type="GO" id="GO:0000379">
    <property type="term" value="P:tRNA-type intron splice site recognition and cleavage"/>
    <property type="evidence" value="ECO:0007669"/>
    <property type="project" value="InterPro"/>
</dbReference>
<dbReference type="Pfam" id="PF09631">
    <property type="entry name" value="Sen15"/>
    <property type="match status" value="1"/>
</dbReference>
<dbReference type="OrthoDB" id="10002170at2759"/>
<dbReference type="VEuPathDB" id="FungiDB:TREMEDRAFT_42833"/>
<dbReference type="InterPro" id="IPR042777">
    <property type="entry name" value="Sen15_fungi"/>
</dbReference>
<protein>
    <recommendedName>
        <fullName evidence="3">tRNA-splicing endonuclease subunit Sen15 domain-containing protein</fullName>
    </recommendedName>
</protein>
<dbReference type="EMBL" id="SDIL01000092">
    <property type="protein sequence ID" value="RXK36604.1"/>
    <property type="molecule type" value="Genomic_DNA"/>
</dbReference>
<dbReference type="GO" id="GO:0000214">
    <property type="term" value="C:tRNA-intron endonuclease complex"/>
    <property type="evidence" value="ECO:0007669"/>
    <property type="project" value="InterPro"/>
</dbReference>
<dbReference type="PANTHER" id="PTHR28518:SF1">
    <property type="entry name" value="TRNA-SPLICING ENDONUCLEASE SUBUNIT SEN15"/>
    <property type="match status" value="1"/>
</dbReference>
<dbReference type="PANTHER" id="PTHR28518">
    <property type="entry name" value="TRNA-SPLICING ENDONUCLEASE SUBUNIT SEN15"/>
    <property type="match status" value="1"/>
</dbReference>
<keyword evidence="2" id="KW-0819">tRNA processing</keyword>
<keyword evidence="5" id="KW-1185">Reference proteome</keyword>
<dbReference type="GO" id="GO:0000213">
    <property type="term" value="F:tRNA-intron lyase activity"/>
    <property type="evidence" value="ECO:0007669"/>
    <property type="project" value="TreeGrafter"/>
</dbReference>
<evidence type="ECO:0000256" key="2">
    <source>
        <dbReference type="ARBA" id="ARBA00022694"/>
    </source>
</evidence>
<organism evidence="4 5">
    <name type="scientific">Tremella mesenterica</name>
    <name type="common">Jelly fungus</name>
    <dbReference type="NCBI Taxonomy" id="5217"/>
    <lineage>
        <taxon>Eukaryota</taxon>
        <taxon>Fungi</taxon>
        <taxon>Dikarya</taxon>
        <taxon>Basidiomycota</taxon>
        <taxon>Agaricomycotina</taxon>
        <taxon>Tremellomycetes</taxon>
        <taxon>Tremellales</taxon>
        <taxon>Tremellaceae</taxon>
        <taxon>Tremella</taxon>
    </lineage>
</organism>
<dbReference type="GO" id="GO:0003676">
    <property type="term" value="F:nucleic acid binding"/>
    <property type="evidence" value="ECO:0007669"/>
    <property type="project" value="InterPro"/>
</dbReference>
<evidence type="ECO:0000259" key="3">
    <source>
        <dbReference type="Pfam" id="PF09631"/>
    </source>
</evidence>
<dbReference type="InterPro" id="IPR036167">
    <property type="entry name" value="tRNA_intron_Endo_cat-like_sf"/>
</dbReference>
<proteinExistence type="inferred from homology"/>
<dbReference type="STRING" id="5217.A0A4Q1BEL3"/>
<dbReference type="SUPFAM" id="SSF53032">
    <property type="entry name" value="tRNA-intron endonuclease catalytic domain-like"/>
    <property type="match status" value="1"/>
</dbReference>
<dbReference type="AlphaFoldDB" id="A0A4Q1BEL3"/>
<accession>A0A4Q1BEL3</accession>
<evidence type="ECO:0000313" key="5">
    <source>
        <dbReference type="Proteomes" id="UP000289152"/>
    </source>
</evidence>
<comment type="similarity">
    <text evidence="1">Belongs to the SEN15 family.</text>
</comment>
<dbReference type="InParanoid" id="A0A4Q1BEL3"/>
<feature type="domain" description="tRNA-splicing endonuclease subunit Sen15" evidence="3">
    <location>
        <begin position="127"/>
        <end position="198"/>
    </location>
</feature>
<dbReference type="Gene3D" id="3.40.1350.10">
    <property type="match status" value="1"/>
</dbReference>
<name>A0A4Q1BEL3_TREME</name>
<sequence length="203" mass="22523">MQSDPLYLHLEPFIASHPLQAGPLLSSFRDLALSIQWHDLRVIPLTSEWIIILGHKNRTDPLRAVLPLPLHTTSLKPSSLRQIFSSLSRLDSSSITDPIPPLVPSLETLQKHLRPSTAEYPVSDLGSPQQTAKTRQFTSLKPLGIPEEDNLSKVADIGESPDTATINDLDKDMIYLAITTTDSTVVYYKLTRGIKKPADIPDE</sequence>
<dbReference type="InterPro" id="IPR011856">
    <property type="entry name" value="tRNA_endonuc-like_dom_sf"/>
</dbReference>
<evidence type="ECO:0000313" key="4">
    <source>
        <dbReference type="EMBL" id="RXK36604.1"/>
    </source>
</evidence>